<accession>A0A2T7A5U5</accession>
<dbReference type="EMBL" id="NESQ01000017">
    <property type="protein sequence ID" value="PUU83113.1"/>
    <property type="molecule type" value="Genomic_DNA"/>
</dbReference>
<dbReference type="Proteomes" id="UP000244722">
    <property type="component" value="Unassembled WGS sequence"/>
</dbReference>
<dbReference type="PANTHER" id="PTHR35186">
    <property type="entry name" value="ANK_REP_REGION DOMAIN-CONTAINING PROTEIN"/>
    <property type="match status" value="1"/>
</dbReference>
<comment type="caution">
    <text evidence="3">The sequence shown here is derived from an EMBL/GenBank/DDBJ whole genome shotgun (WGS) entry which is preliminary data.</text>
</comment>
<feature type="region of interest" description="Disordered" evidence="1">
    <location>
        <begin position="1"/>
        <end position="23"/>
    </location>
</feature>
<feature type="region of interest" description="Disordered" evidence="1">
    <location>
        <begin position="103"/>
        <end position="212"/>
    </location>
</feature>
<reference evidence="3 4" key="1">
    <citation type="submission" date="2017-04" db="EMBL/GenBank/DDBJ databases">
        <title>Draft genome sequence of Tuber borchii Vittad., a whitish edible truffle.</title>
        <authorList>
            <consortium name="DOE Joint Genome Institute"/>
            <person name="Murat C."/>
            <person name="Kuo A."/>
            <person name="Barry K.W."/>
            <person name="Clum A."/>
            <person name="Dockter R.B."/>
            <person name="Fauchery L."/>
            <person name="Iotti M."/>
            <person name="Kohler A."/>
            <person name="Labutti K."/>
            <person name="Lindquist E.A."/>
            <person name="Lipzen A."/>
            <person name="Ohm R.A."/>
            <person name="Wang M."/>
            <person name="Grigoriev I.V."/>
            <person name="Zambonelli A."/>
            <person name="Martin F.M."/>
        </authorList>
    </citation>
    <scope>NUCLEOTIDE SEQUENCE [LARGE SCALE GENOMIC DNA]</scope>
    <source>
        <strain evidence="3 4">Tbo3840</strain>
    </source>
</reference>
<protein>
    <recommendedName>
        <fullName evidence="2">DUF7580 domain-containing protein</fullName>
    </recommendedName>
</protein>
<sequence length="419" mass="46296">MKLLTPITPEAETEGPSTTNPIAKIHDSEIEETNIHDVTRAESQTSSTTKPITVMPEVKEVNVVDIQEAKTQKPQKPSTTKSVTVISEVEEANIPNVKRADVVTVESNTPETAVQVSKFPMPGLPKPNPTKPDIQESDPKKPEAQEPDTGAVVKGTQASDLPVKPKKATDPQTSTPTDISKDKPVQDLKSKLTTGGQEVDSEVSSDSLPPTTPDIENLCTLTALDNLVPKESLLWFGSYSSSFFKTGWRSRDIFFFPKLETPEASNPDTLGKPYIILKIHQEDQDQQGAPARPLSDDNPRVCPTRSEHLFSLALALIEIGYRKPLWEIDSPFKLPQGAPLARTPIAEYMKAKDILDTRKLELQHGMGSEFPQVVIKCLFGDFGINEGNFCTQKLQQAFYKQVVIPLKTCLERHLVRNQP</sequence>
<dbReference type="Pfam" id="PF24476">
    <property type="entry name" value="DUF7580"/>
    <property type="match status" value="1"/>
</dbReference>
<evidence type="ECO:0000313" key="4">
    <source>
        <dbReference type="Proteomes" id="UP000244722"/>
    </source>
</evidence>
<evidence type="ECO:0000313" key="3">
    <source>
        <dbReference type="EMBL" id="PUU83113.1"/>
    </source>
</evidence>
<evidence type="ECO:0000256" key="1">
    <source>
        <dbReference type="SAM" id="MobiDB-lite"/>
    </source>
</evidence>
<feature type="compositionally biased region" description="Polar residues" evidence="1">
    <location>
        <begin position="105"/>
        <end position="115"/>
    </location>
</feature>
<organism evidence="3 4">
    <name type="scientific">Tuber borchii</name>
    <name type="common">White truffle</name>
    <dbReference type="NCBI Taxonomy" id="42251"/>
    <lineage>
        <taxon>Eukaryota</taxon>
        <taxon>Fungi</taxon>
        <taxon>Dikarya</taxon>
        <taxon>Ascomycota</taxon>
        <taxon>Pezizomycotina</taxon>
        <taxon>Pezizomycetes</taxon>
        <taxon>Pezizales</taxon>
        <taxon>Tuberaceae</taxon>
        <taxon>Tuber</taxon>
    </lineage>
</organism>
<dbReference type="OrthoDB" id="5368595at2759"/>
<dbReference type="InterPro" id="IPR056002">
    <property type="entry name" value="DUF7580"/>
</dbReference>
<feature type="compositionally biased region" description="Basic and acidic residues" evidence="1">
    <location>
        <begin position="179"/>
        <end position="190"/>
    </location>
</feature>
<feature type="compositionally biased region" description="Basic and acidic residues" evidence="1">
    <location>
        <begin position="133"/>
        <end position="144"/>
    </location>
</feature>
<feature type="domain" description="DUF7580" evidence="2">
    <location>
        <begin position="239"/>
        <end position="410"/>
    </location>
</feature>
<keyword evidence="4" id="KW-1185">Reference proteome</keyword>
<feature type="compositionally biased region" description="Polar residues" evidence="1">
    <location>
        <begin position="191"/>
        <end position="209"/>
    </location>
</feature>
<dbReference type="AlphaFoldDB" id="A0A2T7A5U5"/>
<gene>
    <name evidence="3" type="ORF">B9Z19DRAFT_211747</name>
</gene>
<name>A0A2T7A5U5_TUBBO</name>
<dbReference type="STRING" id="42251.A0A2T7A5U5"/>
<evidence type="ECO:0000259" key="2">
    <source>
        <dbReference type="Pfam" id="PF24476"/>
    </source>
</evidence>
<dbReference type="PANTHER" id="PTHR35186:SF4">
    <property type="entry name" value="PRION-INHIBITION AND PROPAGATION HELO DOMAIN-CONTAINING PROTEIN"/>
    <property type="match status" value="1"/>
</dbReference>
<proteinExistence type="predicted"/>